<dbReference type="PROSITE" id="PS00134">
    <property type="entry name" value="TRYPSIN_HIS"/>
    <property type="match status" value="1"/>
</dbReference>
<dbReference type="PANTHER" id="PTHR15462">
    <property type="entry name" value="SERINE PROTEASE"/>
    <property type="match status" value="1"/>
</dbReference>
<sequence length="251" mass="26562">MTGGKAFAPEFNAICRSGNRMSQGCEAIRQREIVDASASPWRAVGRVNFASTQVRSHCTGTLISERVVLTAAHCLYNHPRKSWIPPESIRFVAGYQRGEGVAVSQVERFVLDPVKDTATRDFEGGPAQDWALLVLKEPIGRDVGFLETGDLIAAALTGQPLALAGYAGLRQHVLAVARDCGAPDIRPQQGVFLLPCAAMSGDSGAPVLADMEGTPRVVGVLSSVAVVDGESVIIAIPVARLAKAMEIASED</sequence>
<dbReference type="EMBL" id="VCPD01000001">
    <property type="protein sequence ID" value="TMV10368.1"/>
    <property type="molecule type" value="Genomic_DNA"/>
</dbReference>
<dbReference type="PRINTS" id="PR00722">
    <property type="entry name" value="CHYMOTRYPSIN"/>
</dbReference>
<dbReference type="InterPro" id="IPR018114">
    <property type="entry name" value="TRYPSIN_HIS"/>
</dbReference>
<dbReference type="Pfam" id="PF00089">
    <property type="entry name" value="Trypsin"/>
    <property type="match status" value="1"/>
</dbReference>
<protein>
    <submittedName>
        <fullName evidence="3">Trypsin-like serine protease</fullName>
    </submittedName>
</protein>
<gene>
    <name evidence="3" type="ORF">FGK63_01560</name>
</gene>
<evidence type="ECO:0000313" key="4">
    <source>
        <dbReference type="Proteomes" id="UP001193035"/>
    </source>
</evidence>
<proteinExistence type="predicted"/>
<dbReference type="SUPFAM" id="SSF50494">
    <property type="entry name" value="Trypsin-like serine proteases"/>
    <property type="match status" value="1"/>
</dbReference>
<keyword evidence="4" id="KW-1185">Reference proteome</keyword>
<feature type="domain" description="Peptidase S1" evidence="2">
    <location>
        <begin position="1"/>
        <end position="251"/>
    </location>
</feature>
<evidence type="ECO:0000259" key="2">
    <source>
        <dbReference type="PROSITE" id="PS50240"/>
    </source>
</evidence>
<dbReference type="Proteomes" id="UP001193035">
    <property type="component" value="Unassembled WGS sequence"/>
</dbReference>
<reference evidence="3 4" key="1">
    <citation type="submission" date="2019-05" db="EMBL/GenBank/DDBJ databases">
        <title>Ruegeria sp. nov., isolated from tidal flat.</title>
        <authorList>
            <person name="Kim W."/>
        </authorList>
    </citation>
    <scope>NUCLEOTIDE SEQUENCE [LARGE SCALE GENOMIC DNA]</scope>
    <source>
        <strain evidence="3 4">CAU 1488</strain>
    </source>
</reference>
<dbReference type="InterPro" id="IPR009003">
    <property type="entry name" value="Peptidase_S1_PA"/>
</dbReference>
<accession>A0ABY2X4S3</accession>
<organism evidence="3 4">
    <name type="scientific">Ruegeria sediminis</name>
    <dbReference type="NCBI Taxonomy" id="2583820"/>
    <lineage>
        <taxon>Bacteria</taxon>
        <taxon>Pseudomonadati</taxon>
        <taxon>Pseudomonadota</taxon>
        <taxon>Alphaproteobacteria</taxon>
        <taxon>Rhodobacterales</taxon>
        <taxon>Roseobacteraceae</taxon>
        <taxon>Ruegeria</taxon>
    </lineage>
</organism>
<dbReference type="SMART" id="SM00020">
    <property type="entry name" value="Tryp_SPc"/>
    <property type="match status" value="1"/>
</dbReference>
<dbReference type="InterPro" id="IPR050966">
    <property type="entry name" value="Glutamyl_endopeptidase"/>
</dbReference>
<name>A0ABY2X4S3_9RHOB</name>
<dbReference type="InterPro" id="IPR001254">
    <property type="entry name" value="Trypsin_dom"/>
</dbReference>
<dbReference type="PANTHER" id="PTHR15462:SF8">
    <property type="entry name" value="SERINE PROTEASE"/>
    <property type="match status" value="1"/>
</dbReference>
<comment type="caution">
    <text evidence="3">The sequence shown here is derived from an EMBL/GenBank/DDBJ whole genome shotgun (WGS) entry which is preliminary data.</text>
</comment>
<evidence type="ECO:0000313" key="3">
    <source>
        <dbReference type="EMBL" id="TMV10368.1"/>
    </source>
</evidence>
<dbReference type="InterPro" id="IPR043504">
    <property type="entry name" value="Peptidase_S1_PA_chymotrypsin"/>
</dbReference>
<dbReference type="InterPro" id="IPR001314">
    <property type="entry name" value="Peptidase_S1A"/>
</dbReference>
<dbReference type="Gene3D" id="2.40.10.10">
    <property type="entry name" value="Trypsin-like serine proteases"/>
    <property type="match status" value="2"/>
</dbReference>
<dbReference type="PROSITE" id="PS50240">
    <property type="entry name" value="TRYPSIN_DOM"/>
    <property type="match status" value="1"/>
</dbReference>
<evidence type="ECO:0000256" key="1">
    <source>
        <dbReference type="ARBA" id="ARBA00022729"/>
    </source>
</evidence>
<keyword evidence="1" id="KW-0732">Signal</keyword>